<dbReference type="Gene3D" id="3.30.2010.20">
    <property type="match status" value="1"/>
</dbReference>
<gene>
    <name evidence="1" type="ORF">KIH39_25970</name>
</gene>
<accession>A0A8E6ETB6</accession>
<sequence length="139" mass="16373">MTLKEFEKTVRDVMESLPSEFYPLMENVTVEVAEEPDRELLERAGFTEEEIQEGDSLLGLFDPMELPSPWSGEAIDTQDMPHTLWIFKNPHEEEFPDPKRLRIEIRKTVIHELAHHFGFTERDLQKFDDNPNPFSKEQD</sequence>
<dbReference type="Proteomes" id="UP000676194">
    <property type="component" value="Chromosome"/>
</dbReference>
<dbReference type="Pfam" id="PF06262">
    <property type="entry name" value="Zincin_1"/>
    <property type="match status" value="1"/>
</dbReference>
<dbReference type="RefSeq" id="WP_213497005.1">
    <property type="nucleotide sequence ID" value="NZ_CP074694.1"/>
</dbReference>
<dbReference type="AlphaFoldDB" id="A0A8E6ETB6"/>
<evidence type="ECO:0000313" key="2">
    <source>
        <dbReference type="Proteomes" id="UP000676194"/>
    </source>
</evidence>
<keyword evidence="2" id="KW-1185">Reference proteome</keyword>
<organism evidence="1 2">
    <name type="scientific">Telmatocola sphagniphila</name>
    <dbReference type="NCBI Taxonomy" id="1123043"/>
    <lineage>
        <taxon>Bacteria</taxon>
        <taxon>Pseudomonadati</taxon>
        <taxon>Planctomycetota</taxon>
        <taxon>Planctomycetia</taxon>
        <taxon>Gemmatales</taxon>
        <taxon>Gemmataceae</taxon>
    </lineage>
</organism>
<dbReference type="InterPro" id="IPR010428">
    <property type="entry name" value="Zincin_1"/>
</dbReference>
<proteinExistence type="predicted"/>
<evidence type="ECO:0000313" key="1">
    <source>
        <dbReference type="EMBL" id="QVL32239.1"/>
    </source>
</evidence>
<protein>
    <submittedName>
        <fullName evidence="1">Metallopeptidase family protein</fullName>
    </submittedName>
</protein>
<name>A0A8E6ETB6_9BACT</name>
<dbReference type="KEGG" id="tsph:KIH39_25970"/>
<dbReference type="CDD" id="cd12952">
    <property type="entry name" value="MMP_ACEL2062"/>
    <property type="match status" value="1"/>
</dbReference>
<dbReference type="InterPro" id="IPR038555">
    <property type="entry name" value="Zincin_1_sf"/>
</dbReference>
<dbReference type="EMBL" id="CP074694">
    <property type="protein sequence ID" value="QVL32239.1"/>
    <property type="molecule type" value="Genomic_DNA"/>
</dbReference>
<dbReference type="SUPFAM" id="SSF55486">
    <property type="entry name" value="Metalloproteases ('zincins'), catalytic domain"/>
    <property type="match status" value="1"/>
</dbReference>
<reference evidence="1" key="1">
    <citation type="submission" date="2021-05" db="EMBL/GenBank/DDBJ databases">
        <title>Complete genome sequence of the cellulolytic planctomycete Telmatocola sphagniphila SP2T and characterization of the first cellulase from planctomycetes.</title>
        <authorList>
            <person name="Rakitin A.L."/>
            <person name="Beletsky A.V."/>
            <person name="Naumoff D.G."/>
            <person name="Kulichevskaya I.S."/>
            <person name="Mardanov A.V."/>
            <person name="Ravin N.V."/>
            <person name="Dedysh S.N."/>
        </authorList>
    </citation>
    <scope>NUCLEOTIDE SEQUENCE</scope>
    <source>
        <strain evidence="1">SP2T</strain>
    </source>
</reference>